<dbReference type="EMBL" id="CP002598">
    <property type="protein sequence ID" value="AEA29071.1"/>
    <property type="molecule type" value="Genomic_DNA"/>
</dbReference>
<geneLocation type="plasmid" evidence="1 2">
    <name>pPSED03</name>
</geneLocation>
<dbReference type="HOGENOM" id="CLU_2603460_0_0_11"/>
<name>F2L798_PSEUX</name>
<dbReference type="KEGG" id="pdx:Psed_7014"/>
<evidence type="ECO:0000313" key="2">
    <source>
        <dbReference type="Proteomes" id="UP000007809"/>
    </source>
</evidence>
<dbReference type="Proteomes" id="UP000007809">
    <property type="component" value="Plasmid pPSED03"/>
</dbReference>
<evidence type="ECO:0000313" key="1">
    <source>
        <dbReference type="EMBL" id="AEA29071.1"/>
    </source>
</evidence>
<gene>
    <name evidence="1" type="ordered locus">Psed_7014</name>
</gene>
<proteinExistence type="predicted"/>
<accession>F2L798</accession>
<sequence>MAQPRKLPDTHVLVTLAEKGLSNREIGELFGTTRQAVELRLQGLDVKRPPRVTCSACKGLGTVAPLYAGDSATRDLAPQ</sequence>
<dbReference type="AlphaFoldDB" id="F2L798"/>
<reference evidence="1 2" key="1">
    <citation type="journal article" date="2011" name="J. Bacteriol.">
        <title>Genome sequence of the 1,4-dioxane-degrading Pseudonocardia dioxanivorans strain CB1190.</title>
        <authorList>
            <person name="Sales C.M."/>
            <person name="Mahendra S."/>
            <person name="Grostern A."/>
            <person name="Parales R.E."/>
            <person name="Goodwin L.A."/>
            <person name="Woyke T."/>
            <person name="Nolan M."/>
            <person name="Lapidus A."/>
            <person name="Chertkov O."/>
            <person name="Ovchinnikova G."/>
            <person name="Sczyrba A."/>
            <person name="Alvarez-Cohen L."/>
        </authorList>
    </citation>
    <scope>NUCLEOTIDE SEQUENCE [LARGE SCALE GENOMIC DNA]</scope>
    <source>
        <strain evidence="2">ATCC 55486 / DSM 44775 / JCM 13855 / CB1190</strain>
    </source>
</reference>
<keyword evidence="2" id="KW-1185">Reference proteome</keyword>
<keyword evidence="1" id="KW-0614">Plasmid</keyword>
<protein>
    <submittedName>
        <fullName evidence="1">Uncharacterized protein</fullName>
    </submittedName>
</protein>
<organism evidence="1 2">
    <name type="scientific">Pseudonocardia dioxanivorans (strain ATCC 55486 / DSM 44775 / JCM 13855 / CB1190)</name>
    <dbReference type="NCBI Taxonomy" id="675635"/>
    <lineage>
        <taxon>Bacteria</taxon>
        <taxon>Bacillati</taxon>
        <taxon>Actinomycetota</taxon>
        <taxon>Actinomycetes</taxon>
        <taxon>Pseudonocardiales</taxon>
        <taxon>Pseudonocardiaceae</taxon>
        <taxon>Pseudonocardia</taxon>
    </lineage>
</organism>